<reference evidence="2" key="1">
    <citation type="journal article" date="2017" name="bioRxiv">
        <title>Comparative analysis of the genomes of Stylophora pistillata and Acropora digitifera provides evidence for extensive differences between species of corals.</title>
        <authorList>
            <person name="Voolstra C.R."/>
            <person name="Li Y."/>
            <person name="Liew Y.J."/>
            <person name="Baumgarten S."/>
            <person name="Zoccola D."/>
            <person name="Flot J.-F."/>
            <person name="Tambutte S."/>
            <person name="Allemand D."/>
            <person name="Aranda M."/>
        </authorList>
    </citation>
    <scope>NUCLEOTIDE SEQUENCE [LARGE SCALE GENOMIC DNA]</scope>
</reference>
<gene>
    <name evidence="1" type="ORF">AWC38_SpisGene12892</name>
</gene>
<keyword evidence="2" id="KW-1185">Reference proteome</keyword>
<proteinExistence type="predicted"/>
<dbReference type="AlphaFoldDB" id="A0A2B4S1A6"/>
<dbReference type="OrthoDB" id="10430221at2759"/>
<protein>
    <submittedName>
        <fullName evidence="1">Uncharacterized protein</fullName>
    </submittedName>
</protein>
<name>A0A2B4S1A6_STYPI</name>
<evidence type="ECO:0000313" key="1">
    <source>
        <dbReference type="EMBL" id="PFX22580.1"/>
    </source>
</evidence>
<sequence length="92" mass="10314">MDSKPAKLVPLDEEGSDNFYSVLAQDEFVPPLPPGKRSANINYNTVDDQDELRLLINKRSADINFNTGDDYDRFPPLPGKRSAGINFKTVED</sequence>
<dbReference type="Proteomes" id="UP000225706">
    <property type="component" value="Unassembled WGS sequence"/>
</dbReference>
<evidence type="ECO:0000313" key="2">
    <source>
        <dbReference type="Proteomes" id="UP000225706"/>
    </source>
</evidence>
<accession>A0A2B4S1A6</accession>
<comment type="caution">
    <text evidence="1">The sequence shown here is derived from an EMBL/GenBank/DDBJ whole genome shotgun (WGS) entry which is preliminary data.</text>
</comment>
<dbReference type="EMBL" id="LSMT01000235">
    <property type="protein sequence ID" value="PFX22580.1"/>
    <property type="molecule type" value="Genomic_DNA"/>
</dbReference>
<organism evidence="1 2">
    <name type="scientific">Stylophora pistillata</name>
    <name type="common">Smooth cauliflower coral</name>
    <dbReference type="NCBI Taxonomy" id="50429"/>
    <lineage>
        <taxon>Eukaryota</taxon>
        <taxon>Metazoa</taxon>
        <taxon>Cnidaria</taxon>
        <taxon>Anthozoa</taxon>
        <taxon>Hexacorallia</taxon>
        <taxon>Scleractinia</taxon>
        <taxon>Astrocoeniina</taxon>
        <taxon>Pocilloporidae</taxon>
        <taxon>Stylophora</taxon>
    </lineage>
</organism>